<organism evidence="2 3">
    <name type="scientific">Ligaoa zhengdingensis</name>
    <dbReference type="NCBI Taxonomy" id="2763658"/>
    <lineage>
        <taxon>Bacteria</taxon>
        <taxon>Bacillati</taxon>
        <taxon>Bacillota</taxon>
        <taxon>Clostridia</taxon>
        <taxon>Eubacteriales</taxon>
        <taxon>Oscillospiraceae</taxon>
        <taxon>Ligaoa</taxon>
    </lineage>
</organism>
<accession>A0A926I2Y1</accession>
<evidence type="ECO:0000256" key="1">
    <source>
        <dbReference type="SAM" id="Phobius"/>
    </source>
</evidence>
<dbReference type="Proteomes" id="UP000653127">
    <property type="component" value="Unassembled WGS sequence"/>
</dbReference>
<dbReference type="RefSeq" id="WP_249281904.1">
    <property type="nucleotide sequence ID" value="NZ_JACRST010000001.1"/>
</dbReference>
<sequence>MLRGVNKKIIEVVDTQNEYFERAILFVKDRRLAENESEIKRNADDFLKNASGSRLRRMLLRLPLFETLKLLGAAGVGAAVALAVVLL</sequence>
<feature type="transmembrane region" description="Helical" evidence="1">
    <location>
        <begin position="64"/>
        <end position="86"/>
    </location>
</feature>
<evidence type="ECO:0000313" key="3">
    <source>
        <dbReference type="Proteomes" id="UP000653127"/>
    </source>
</evidence>
<comment type="caution">
    <text evidence="2">The sequence shown here is derived from an EMBL/GenBank/DDBJ whole genome shotgun (WGS) entry which is preliminary data.</text>
</comment>
<keyword evidence="1" id="KW-0812">Transmembrane</keyword>
<keyword evidence="3" id="KW-1185">Reference proteome</keyword>
<keyword evidence="1" id="KW-1133">Transmembrane helix</keyword>
<evidence type="ECO:0000313" key="2">
    <source>
        <dbReference type="EMBL" id="MBC8545764.1"/>
    </source>
</evidence>
<keyword evidence="1" id="KW-0472">Membrane</keyword>
<name>A0A926I2Y1_9FIRM</name>
<reference evidence="2" key="1">
    <citation type="submission" date="2020-08" db="EMBL/GenBank/DDBJ databases">
        <title>Genome public.</title>
        <authorList>
            <person name="Liu C."/>
            <person name="Sun Q."/>
        </authorList>
    </citation>
    <scope>NUCLEOTIDE SEQUENCE</scope>
    <source>
        <strain evidence="2">NSJ-31</strain>
    </source>
</reference>
<protein>
    <submittedName>
        <fullName evidence="2">Uncharacterized protein</fullName>
    </submittedName>
</protein>
<gene>
    <name evidence="2" type="ORF">H8711_02270</name>
</gene>
<dbReference type="EMBL" id="JACRST010000001">
    <property type="protein sequence ID" value="MBC8545764.1"/>
    <property type="molecule type" value="Genomic_DNA"/>
</dbReference>
<proteinExistence type="predicted"/>
<dbReference type="AlphaFoldDB" id="A0A926I2Y1"/>